<evidence type="ECO:0000313" key="7">
    <source>
        <dbReference type="EMBL" id="KAK3584309.1"/>
    </source>
</evidence>
<dbReference type="AlphaFoldDB" id="A0AAE0VNE6"/>
<dbReference type="Pfam" id="PF13445">
    <property type="entry name" value="zf-RING_UBOX"/>
    <property type="match status" value="1"/>
</dbReference>
<keyword evidence="3" id="KW-0862">Zinc</keyword>
<dbReference type="SUPFAM" id="SSF57850">
    <property type="entry name" value="RING/U-box"/>
    <property type="match status" value="1"/>
</dbReference>
<evidence type="ECO:0000256" key="2">
    <source>
        <dbReference type="ARBA" id="ARBA00022771"/>
    </source>
</evidence>
<protein>
    <recommendedName>
        <fullName evidence="6">RING-type domain-containing protein</fullName>
    </recommendedName>
</protein>
<dbReference type="PANTHER" id="PTHR25462:SF296">
    <property type="entry name" value="MEIOTIC P26, ISOFORM F"/>
    <property type="match status" value="1"/>
</dbReference>
<dbReference type="EMBL" id="JAEAOA010001656">
    <property type="protein sequence ID" value="KAK3584309.1"/>
    <property type="molecule type" value="Genomic_DNA"/>
</dbReference>
<organism evidence="7 8">
    <name type="scientific">Potamilus streckersoni</name>
    <dbReference type="NCBI Taxonomy" id="2493646"/>
    <lineage>
        <taxon>Eukaryota</taxon>
        <taxon>Metazoa</taxon>
        <taxon>Spiralia</taxon>
        <taxon>Lophotrochozoa</taxon>
        <taxon>Mollusca</taxon>
        <taxon>Bivalvia</taxon>
        <taxon>Autobranchia</taxon>
        <taxon>Heteroconchia</taxon>
        <taxon>Palaeoheterodonta</taxon>
        <taxon>Unionida</taxon>
        <taxon>Unionoidea</taxon>
        <taxon>Unionidae</taxon>
        <taxon>Ambleminae</taxon>
        <taxon>Lampsilini</taxon>
        <taxon>Potamilus</taxon>
    </lineage>
</organism>
<accession>A0AAE0VNE6</accession>
<dbReference type="InterPro" id="IPR013083">
    <property type="entry name" value="Znf_RING/FYVE/PHD"/>
</dbReference>
<name>A0AAE0VNE6_9BIVA</name>
<dbReference type="Proteomes" id="UP001195483">
    <property type="component" value="Unassembled WGS sequence"/>
</dbReference>
<evidence type="ECO:0000313" key="8">
    <source>
        <dbReference type="Proteomes" id="UP001195483"/>
    </source>
</evidence>
<sequence>MAVSKEHLQCSICRQLFKKPRTLMPCLHTFCEVCLYGYIMDQVAHGQVNAGFKCPFCTAFVVEPASDKSPDEWATIFPLNHLIVSLLDTFKNQNSGEYFKTEIDKSNREQYHLNSNSEQSKVWDSDKMIRNEVLKPVISRQNMNTTRNNSKQENRSETGSFLTRSMEHTYVNLKIEVGRGDNNVSVCFNDSDYSKLAQATFVVPDFSDEFDYVHLRNDVNPTNFFNKESYVPDKIMTSDSDVLLPPPPPPCGSRPSTVQGHVSPVKTSSKQQPLNCSSTTHHTPWHHPVKSHLQYGSQQPQTGATSYRPTGYSILYGDF</sequence>
<proteinExistence type="predicted"/>
<keyword evidence="8" id="KW-1185">Reference proteome</keyword>
<dbReference type="Gene3D" id="3.30.40.10">
    <property type="entry name" value="Zinc/RING finger domain, C3HC4 (zinc finger)"/>
    <property type="match status" value="1"/>
</dbReference>
<dbReference type="InterPro" id="IPR027370">
    <property type="entry name" value="Znf-RING_euk"/>
</dbReference>
<gene>
    <name evidence="7" type="ORF">CHS0354_027431</name>
</gene>
<evidence type="ECO:0000256" key="5">
    <source>
        <dbReference type="SAM" id="MobiDB-lite"/>
    </source>
</evidence>
<feature type="region of interest" description="Disordered" evidence="5">
    <location>
        <begin position="138"/>
        <end position="159"/>
    </location>
</feature>
<keyword evidence="1" id="KW-0479">Metal-binding</keyword>
<dbReference type="InterPro" id="IPR001841">
    <property type="entry name" value="Znf_RING"/>
</dbReference>
<reference evidence="7" key="1">
    <citation type="journal article" date="2021" name="Genome Biol. Evol.">
        <title>A High-Quality Reference Genome for a Parasitic Bivalve with Doubly Uniparental Inheritance (Bivalvia: Unionida).</title>
        <authorList>
            <person name="Smith C.H."/>
        </authorList>
    </citation>
    <scope>NUCLEOTIDE SEQUENCE</scope>
    <source>
        <strain evidence="7">CHS0354</strain>
    </source>
</reference>
<feature type="region of interest" description="Disordered" evidence="5">
    <location>
        <begin position="251"/>
        <end position="284"/>
    </location>
</feature>
<dbReference type="PROSITE" id="PS00518">
    <property type="entry name" value="ZF_RING_1"/>
    <property type="match status" value="1"/>
</dbReference>
<evidence type="ECO:0000256" key="4">
    <source>
        <dbReference type="PROSITE-ProRule" id="PRU00175"/>
    </source>
</evidence>
<dbReference type="InterPro" id="IPR017907">
    <property type="entry name" value="Znf_RING_CS"/>
</dbReference>
<evidence type="ECO:0000256" key="3">
    <source>
        <dbReference type="ARBA" id="ARBA00022833"/>
    </source>
</evidence>
<feature type="domain" description="RING-type" evidence="6">
    <location>
        <begin position="10"/>
        <end position="58"/>
    </location>
</feature>
<evidence type="ECO:0000259" key="6">
    <source>
        <dbReference type="PROSITE" id="PS50089"/>
    </source>
</evidence>
<evidence type="ECO:0000256" key="1">
    <source>
        <dbReference type="ARBA" id="ARBA00022723"/>
    </source>
</evidence>
<dbReference type="PANTHER" id="PTHR25462">
    <property type="entry name" value="BONUS, ISOFORM C-RELATED"/>
    <property type="match status" value="1"/>
</dbReference>
<feature type="compositionally biased region" description="Polar residues" evidence="5">
    <location>
        <begin position="254"/>
        <end position="278"/>
    </location>
</feature>
<dbReference type="InterPro" id="IPR047153">
    <property type="entry name" value="TRIM45/56/19-like"/>
</dbReference>
<feature type="compositionally biased region" description="Polar residues" evidence="5">
    <location>
        <begin position="139"/>
        <end position="149"/>
    </location>
</feature>
<keyword evidence="2 4" id="KW-0863">Zinc-finger</keyword>
<comment type="caution">
    <text evidence="7">The sequence shown here is derived from an EMBL/GenBank/DDBJ whole genome shotgun (WGS) entry which is preliminary data.</text>
</comment>
<reference evidence="7" key="2">
    <citation type="journal article" date="2021" name="Genome Biol. Evol.">
        <title>Developing a high-quality reference genome for a parasitic bivalve with doubly uniparental inheritance (Bivalvia: Unionida).</title>
        <authorList>
            <person name="Smith C.H."/>
        </authorList>
    </citation>
    <scope>NUCLEOTIDE SEQUENCE</scope>
    <source>
        <strain evidence="7">CHS0354</strain>
        <tissue evidence="7">Mantle</tissue>
    </source>
</reference>
<dbReference type="SMART" id="SM00184">
    <property type="entry name" value="RING"/>
    <property type="match status" value="1"/>
</dbReference>
<dbReference type="GO" id="GO:0008270">
    <property type="term" value="F:zinc ion binding"/>
    <property type="evidence" value="ECO:0007669"/>
    <property type="project" value="UniProtKB-KW"/>
</dbReference>
<dbReference type="PROSITE" id="PS50089">
    <property type="entry name" value="ZF_RING_2"/>
    <property type="match status" value="1"/>
</dbReference>
<reference evidence="7" key="3">
    <citation type="submission" date="2023-05" db="EMBL/GenBank/DDBJ databases">
        <authorList>
            <person name="Smith C.H."/>
        </authorList>
    </citation>
    <scope>NUCLEOTIDE SEQUENCE</scope>
    <source>
        <strain evidence="7">CHS0354</strain>
        <tissue evidence="7">Mantle</tissue>
    </source>
</reference>